<sequence length="403" mass="44496">MTGDDQYRDAIGRQVKTARKLAGLTQQQLAERAHLSLSLVKQVEQTRVPASPAFIAAVARALHIPATQLMGQPYPIDTREDHRIHAVIPDLRRELTAYRLPPEPGITPRPLPELATAVDHASRLRHAATFDTLGAELPALLAELRTATHHHTGHDRERAYGLLAETYYAADQLTSQLGYTDLASIAVDRYEWAATHSSDPLAILIGDYRRAGELINAADWNSALRLLANARAQLEPELGTASPATWSTWGNLHLKSGLAAARAGDADTADAHLAEAQQAATHTGERDDYRLAFGPTNVAIWSVALAVEQRDGTKAITRAHDVHFHPTTPPERIGHHWIDLARGHQLHGNRHKALQALQHARHTSPQQTRYHPQVRETITTLATQDRYRTNTLANLARWAGIHI</sequence>
<gene>
    <name evidence="2" type="ORF">ACFSXZ_15520</name>
</gene>
<dbReference type="RefSeq" id="WP_378265723.1">
    <property type="nucleotide sequence ID" value="NZ_JBHUKR010000007.1"/>
</dbReference>
<keyword evidence="3" id="KW-1185">Reference proteome</keyword>
<dbReference type="InterPro" id="IPR010982">
    <property type="entry name" value="Lambda_DNA-bd_dom_sf"/>
</dbReference>
<dbReference type="SUPFAM" id="SSF47413">
    <property type="entry name" value="lambda repressor-like DNA-binding domains"/>
    <property type="match status" value="1"/>
</dbReference>
<evidence type="ECO:0000313" key="3">
    <source>
        <dbReference type="Proteomes" id="UP001597417"/>
    </source>
</evidence>
<feature type="domain" description="HTH cro/C1-type" evidence="1">
    <location>
        <begin position="15"/>
        <end position="69"/>
    </location>
</feature>
<evidence type="ECO:0000313" key="2">
    <source>
        <dbReference type="EMBL" id="MFD2417735.1"/>
    </source>
</evidence>
<comment type="caution">
    <text evidence="2">The sequence shown here is derived from an EMBL/GenBank/DDBJ whole genome shotgun (WGS) entry which is preliminary data.</text>
</comment>
<dbReference type="Gene3D" id="1.10.260.40">
    <property type="entry name" value="lambda repressor-like DNA-binding domains"/>
    <property type="match status" value="1"/>
</dbReference>
<dbReference type="SMART" id="SM00530">
    <property type="entry name" value="HTH_XRE"/>
    <property type="match status" value="1"/>
</dbReference>
<dbReference type="CDD" id="cd00093">
    <property type="entry name" value="HTH_XRE"/>
    <property type="match status" value="1"/>
</dbReference>
<dbReference type="EMBL" id="JBHUKR010000007">
    <property type="protein sequence ID" value="MFD2417735.1"/>
    <property type="molecule type" value="Genomic_DNA"/>
</dbReference>
<proteinExistence type="predicted"/>
<dbReference type="InterPro" id="IPR001387">
    <property type="entry name" value="Cro/C1-type_HTH"/>
</dbReference>
<evidence type="ECO:0000259" key="1">
    <source>
        <dbReference type="PROSITE" id="PS50943"/>
    </source>
</evidence>
<dbReference type="Proteomes" id="UP001597417">
    <property type="component" value="Unassembled WGS sequence"/>
</dbReference>
<dbReference type="Pfam" id="PF13560">
    <property type="entry name" value="HTH_31"/>
    <property type="match status" value="1"/>
</dbReference>
<reference evidence="3" key="1">
    <citation type="journal article" date="2019" name="Int. J. Syst. Evol. Microbiol.">
        <title>The Global Catalogue of Microorganisms (GCM) 10K type strain sequencing project: providing services to taxonomists for standard genome sequencing and annotation.</title>
        <authorList>
            <consortium name="The Broad Institute Genomics Platform"/>
            <consortium name="The Broad Institute Genome Sequencing Center for Infectious Disease"/>
            <person name="Wu L."/>
            <person name="Ma J."/>
        </authorList>
    </citation>
    <scope>NUCLEOTIDE SEQUENCE [LARGE SCALE GENOMIC DNA]</scope>
    <source>
        <strain evidence="3">CGMCC 4.7645</strain>
    </source>
</reference>
<protein>
    <submittedName>
        <fullName evidence="2">Helix-turn-helix domain-containing protein</fullName>
    </submittedName>
</protein>
<dbReference type="PROSITE" id="PS50943">
    <property type="entry name" value="HTH_CROC1"/>
    <property type="match status" value="1"/>
</dbReference>
<accession>A0ABW5FRU5</accession>
<organism evidence="2 3">
    <name type="scientific">Amycolatopsis pigmentata</name>
    <dbReference type="NCBI Taxonomy" id="450801"/>
    <lineage>
        <taxon>Bacteria</taxon>
        <taxon>Bacillati</taxon>
        <taxon>Actinomycetota</taxon>
        <taxon>Actinomycetes</taxon>
        <taxon>Pseudonocardiales</taxon>
        <taxon>Pseudonocardiaceae</taxon>
        <taxon>Amycolatopsis</taxon>
    </lineage>
</organism>
<name>A0ABW5FRU5_9PSEU</name>